<evidence type="ECO:0000256" key="1">
    <source>
        <dbReference type="SAM" id="Phobius"/>
    </source>
</evidence>
<sequence length="315" mass="34108">MTETAAVLAPDAPAIQLTPQDRNPRFGRNALFSVALSLAVIAAVFHELGGLDVRHLSAMVPSSGAFWTVFAASYLVTPASEWLIFHRLWSIPRSGMIALLRKKVYNELLLGYLGEAYFYTWARRRVSLDAAPFGAVKDVAILSAMTGNAVTLALLAVMIPVVGTTSLGLDTGMITLSLGVMVLVSAIAMILRRRVFTLPRADLVMIARVHLGRIVLTTLLNAVLWHLVLPEVQLSWWLFLATLRLLVSRLPLVPNKDLLFAGVAVLALGHQQDIGALMTLMAGLILAAHLLLGGILAIRDLAVSEYPPHPIFQGS</sequence>
<evidence type="ECO:0008006" key="4">
    <source>
        <dbReference type="Google" id="ProtNLM"/>
    </source>
</evidence>
<comment type="caution">
    <text evidence="2">The sequence shown here is derived from an EMBL/GenBank/DDBJ whole genome shotgun (WGS) entry which is preliminary data.</text>
</comment>
<name>A0A2W5QU42_9SPHN</name>
<feature type="transmembrane region" description="Helical" evidence="1">
    <location>
        <begin position="211"/>
        <end position="228"/>
    </location>
</feature>
<evidence type="ECO:0000313" key="3">
    <source>
        <dbReference type="Proteomes" id="UP000249082"/>
    </source>
</evidence>
<feature type="transmembrane region" description="Helical" evidence="1">
    <location>
        <begin position="26"/>
        <end position="45"/>
    </location>
</feature>
<keyword evidence="1" id="KW-0472">Membrane</keyword>
<dbReference type="EMBL" id="QFPX01000007">
    <property type="protein sequence ID" value="PZQ54970.1"/>
    <property type="molecule type" value="Genomic_DNA"/>
</dbReference>
<reference evidence="2 3" key="1">
    <citation type="submission" date="2017-08" db="EMBL/GenBank/DDBJ databases">
        <title>Infants hospitalized years apart are colonized by the same room-sourced microbial strains.</title>
        <authorList>
            <person name="Brooks B."/>
            <person name="Olm M.R."/>
            <person name="Firek B.A."/>
            <person name="Baker R."/>
            <person name="Thomas B.C."/>
            <person name="Morowitz M.J."/>
            <person name="Banfield J.F."/>
        </authorList>
    </citation>
    <scope>NUCLEOTIDE SEQUENCE [LARGE SCALE GENOMIC DNA]</scope>
    <source>
        <strain evidence="2">S2_005_002_R2_33</strain>
    </source>
</reference>
<keyword evidence="1" id="KW-1133">Transmembrane helix</keyword>
<gene>
    <name evidence="2" type="ORF">DI555_09855</name>
</gene>
<accession>A0A2W5QU42</accession>
<protein>
    <recommendedName>
        <fullName evidence="4">Flippase-like domain-containing protein</fullName>
    </recommendedName>
</protein>
<dbReference type="AlphaFoldDB" id="A0A2W5QU42"/>
<feature type="transmembrane region" description="Helical" evidence="1">
    <location>
        <begin position="274"/>
        <end position="298"/>
    </location>
</feature>
<organism evidence="2 3">
    <name type="scientific">Novosphingobium pentaromativorans</name>
    <dbReference type="NCBI Taxonomy" id="205844"/>
    <lineage>
        <taxon>Bacteria</taxon>
        <taxon>Pseudomonadati</taxon>
        <taxon>Pseudomonadota</taxon>
        <taxon>Alphaproteobacteria</taxon>
        <taxon>Sphingomonadales</taxon>
        <taxon>Sphingomonadaceae</taxon>
        <taxon>Novosphingobium</taxon>
    </lineage>
</organism>
<proteinExistence type="predicted"/>
<feature type="transmembrane region" description="Helical" evidence="1">
    <location>
        <begin position="173"/>
        <end position="191"/>
    </location>
</feature>
<evidence type="ECO:0000313" key="2">
    <source>
        <dbReference type="EMBL" id="PZQ54970.1"/>
    </source>
</evidence>
<keyword evidence="1" id="KW-0812">Transmembrane</keyword>
<feature type="transmembrane region" description="Helical" evidence="1">
    <location>
        <begin position="139"/>
        <end position="161"/>
    </location>
</feature>
<feature type="transmembrane region" description="Helical" evidence="1">
    <location>
        <begin position="65"/>
        <end position="85"/>
    </location>
</feature>
<dbReference type="Proteomes" id="UP000249082">
    <property type="component" value="Unassembled WGS sequence"/>
</dbReference>